<dbReference type="EMBL" id="LR134002">
    <property type="protein sequence ID" value="VDY71120.1"/>
    <property type="molecule type" value="Genomic_DNA"/>
</dbReference>
<gene>
    <name evidence="10" type="primary">metA</name>
    <name evidence="8" type="synonym">metAA</name>
    <name evidence="10" type="ORF">NCTC10904_00920</name>
</gene>
<feature type="binding site" evidence="8">
    <location>
        <position position="177"/>
    </location>
    <ligand>
        <name>substrate</name>
    </ligand>
</feature>
<dbReference type="HAMAP" id="MF_00295">
    <property type="entry name" value="MetA_acyltransf"/>
    <property type="match status" value="1"/>
</dbReference>
<evidence type="ECO:0000256" key="7">
    <source>
        <dbReference type="ARBA" id="ARBA00049043"/>
    </source>
</evidence>
<keyword evidence="2 8" id="KW-0963">Cytoplasm</keyword>
<evidence type="ECO:0000256" key="1">
    <source>
        <dbReference type="ARBA" id="ARBA00004496"/>
    </source>
</evidence>
<keyword evidence="4 8" id="KW-0808">Transferase</keyword>
<feature type="site" description="Important for substrate specificity" evidence="8">
    <location>
        <position position="205"/>
    </location>
</feature>
<feature type="site" description="Important for acyl-CoA specificity" evidence="8">
    <location>
        <position position="125"/>
    </location>
</feature>
<comment type="function">
    <text evidence="8">Transfers an acetyl group from acetyl-CoA to L-homoserine, forming acetyl-L-homoserine.</text>
</comment>
<dbReference type="EC" id="2.3.1.31" evidence="8"/>
<dbReference type="PANTHER" id="PTHR20919">
    <property type="entry name" value="HOMOSERINE O-SUCCINYLTRANSFERASE"/>
    <property type="match status" value="1"/>
</dbReference>
<dbReference type="InterPro" id="IPR033752">
    <property type="entry name" value="MetA_family"/>
</dbReference>
<dbReference type="InterPro" id="IPR005697">
    <property type="entry name" value="HST_MetA"/>
</dbReference>
<dbReference type="InterPro" id="IPR029062">
    <property type="entry name" value="Class_I_gatase-like"/>
</dbReference>
<proteinExistence type="inferred from homology"/>
<feature type="binding site" evidence="8">
    <location>
        <position position="205"/>
    </location>
    <ligand>
        <name>substrate</name>
    </ligand>
</feature>
<name>A0AAJ5TAK7_STRSA</name>
<evidence type="ECO:0000256" key="9">
    <source>
        <dbReference type="PIRSR" id="PIRSR000450-1"/>
    </source>
</evidence>
<comment type="pathway">
    <text evidence="8">Amino-acid biosynthesis; L-methionine biosynthesis via de novo pathway; O-acetyl-L-homoserine from L-homoserine: step 1/1.</text>
</comment>
<feature type="binding site" evidence="8">
    <location>
        <position position="262"/>
    </location>
    <ligand>
        <name>substrate</name>
    </ligand>
</feature>
<dbReference type="SUPFAM" id="SSF52317">
    <property type="entry name" value="Class I glutamine amidotransferase-like"/>
    <property type="match status" value="1"/>
</dbReference>
<evidence type="ECO:0000256" key="8">
    <source>
        <dbReference type="HAMAP-Rule" id="MF_00295"/>
    </source>
</evidence>
<organism evidence="10 11">
    <name type="scientific">Streptococcus sanguinis</name>
    <dbReference type="NCBI Taxonomy" id="1305"/>
    <lineage>
        <taxon>Bacteria</taxon>
        <taxon>Bacillati</taxon>
        <taxon>Bacillota</taxon>
        <taxon>Bacilli</taxon>
        <taxon>Lactobacillales</taxon>
        <taxon>Streptococcaceae</taxon>
        <taxon>Streptococcus</taxon>
    </lineage>
</organism>
<dbReference type="GO" id="GO:0019281">
    <property type="term" value="P:L-methionine biosynthetic process from homoserine via O-succinyl-L-homoserine and cystathionine"/>
    <property type="evidence" value="ECO:0007669"/>
    <property type="project" value="InterPro"/>
</dbReference>
<dbReference type="GO" id="GO:0005737">
    <property type="term" value="C:cytoplasm"/>
    <property type="evidence" value="ECO:0007669"/>
    <property type="project" value="UniProtKB-SubCell"/>
</dbReference>
<dbReference type="GO" id="GO:0008899">
    <property type="term" value="F:homoserine O-succinyltransferase activity"/>
    <property type="evidence" value="ECO:0007669"/>
    <property type="project" value="UniProtKB-UniRule"/>
</dbReference>
<keyword evidence="5 8" id="KW-0486">Methionine biosynthesis</keyword>
<feature type="active site" description="Acyl-thioester intermediate" evidence="8 9">
    <location>
        <position position="156"/>
    </location>
</feature>
<dbReference type="Proteomes" id="UP000266918">
    <property type="component" value="Chromosome"/>
</dbReference>
<keyword evidence="3 8" id="KW-0028">Amino-acid biosynthesis</keyword>
<evidence type="ECO:0000313" key="11">
    <source>
        <dbReference type="Proteomes" id="UP000266918"/>
    </source>
</evidence>
<comment type="similarity">
    <text evidence="8">Belongs to the MetA family.</text>
</comment>
<evidence type="ECO:0000256" key="2">
    <source>
        <dbReference type="ARBA" id="ARBA00022490"/>
    </source>
</evidence>
<dbReference type="AlphaFoldDB" id="A0AAJ5TAK7"/>
<reference evidence="10 11" key="1">
    <citation type="submission" date="2018-12" db="EMBL/GenBank/DDBJ databases">
        <authorList>
            <consortium name="Pathogen Informatics"/>
        </authorList>
    </citation>
    <scope>NUCLEOTIDE SEQUENCE [LARGE SCALE GENOMIC DNA]</scope>
    <source>
        <strain evidence="11">NCTC 10904</strain>
    </source>
</reference>
<dbReference type="Gene3D" id="3.40.50.880">
    <property type="match status" value="1"/>
</dbReference>
<dbReference type="PIRSF" id="PIRSF000450">
    <property type="entry name" value="H_ser_succinyltr"/>
    <property type="match status" value="1"/>
</dbReference>
<feature type="active site" evidence="8">
    <location>
        <position position="250"/>
    </location>
</feature>
<evidence type="ECO:0000256" key="4">
    <source>
        <dbReference type="ARBA" id="ARBA00022679"/>
    </source>
</evidence>
<dbReference type="CDD" id="cd03131">
    <property type="entry name" value="GATase1_HTS"/>
    <property type="match status" value="1"/>
</dbReference>
<evidence type="ECO:0000256" key="6">
    <source>
        <dbReference type="ARBA" id="ARBA00023315"/>
    </source>
</evidence>
<keyword evidence="6 8" id="KW-0012">Acyltransferase</keyword>
<feature type="active site" description="Proton acceptor" evidence="8">
    <location>
        <position position="248"/>
    </location>
</feature>
<comment type="catalytic activity">
    <reaction evidence="7 8">
        <text>L-homoserine + acetyl-CoA = O-acetyl-L-homoserine + CoA</text>
        <dbReference type="Rhea" id="RHEA:13701"/>
        <dbReference type="ChEBI" id="CHEBI:57287"/>
        <dbReference type="ChEBI" id="CHEBI:57288"/>
        <dbReference type="ChEBI" id="CHEBI:57476"/>
        <dbReference type="ChEBI" id="CHEBI:57716"/>
        <dbReference type="EC" id="2.3.1.31"/>
    </reaction>
</comment>
<comment type="caution">
    <text evidence="8">Lacks conserved residue(s) required for the propagation of feature annotation.</text>
</comment>
<dbReference type="PANTHER" id="PTHR20919:SF0">
    <property type="entry name" value="HOMOSERINE O-SUCCINYLTRANSFERASE"/>
    <property type="match status" value="1"/>
</dbReference>
<dbReference type="Pfam" id="PF04204">
    <property type="entry name" value="HTS"/>
    <property type="match status" value="1"/>
</dbReference>
<dbReference type="FunFam" id="3.40.50.880:FF:000004">
    <property type="entry name" value="Homoserine O-succinyltransferase"/>
    <property type="match status" value="1"/>
</dbReference>
<comment type="subcellular location">
    <subcellularLocation>
        <location evidence="1 8">Cytoplasm</location>
    </subcellularLocation>
</comment>
<evidence type="ECO:0000256" key="3">
    <source>
        <dbReference type="ARBA" id="ARBA00022605"/>
    </source>
</evidence>
<protein>
    <recommendedName>
        <fullName evidence="8">Homoserine O-acetyltransferase</fullName>
        <shortName evidence="8">HAT</shortName>
        <ecNumber evidence="8">2.3.1.31</ecNumber>
    </recommendedName>
    <alternativeName>
        <fullName evidence="8">Homoserine transacetylase</fullName>
        <shortName evidence="8">HTA</shortName>
    </alternativeName>
</protein>
<accession>A0AAJ5TAK7</accession>
<dbReference type="NCBIfam" id="TIGR01001">
    <property type="entry name" value="metA"/>
    <property type="match status" value="1"/>
</dbReference>
<sequence>MYFQAFLTIEGDIFMPIKIDKKLPAVEILSSENIFVMDDDRADHQDIRPLNILVLNLMPQKMVTETQILRHLANTPLQLTIDFLYMSSHQSKTTRAEHMETFYKTFDEVKNRYFDGLIITGAPVEHLPFEAVDYWEEFQQVIEWSKTHVFSTLHICWGAQAGLYARYGVDKQQMTRKLSGVYSQSADSSNLLFRGFDDEFYTPHSRHTEVLKEDIVNLTNLEILSYGEDTGLSVLASRDLREVYSFGHMEYDRDTLSKEYFRDLKAGKNPHIPENYFKNDDVHATPALRWSSAAALFFSNWVNYAVYQETPFDWESPENDVSFFAYL</sequence>
<dbReference type="GO" id="GO:0004414">
    <property type="term" value="F:homoserine O-acetyltransferase activity"/>
    <property type="evidence" value="ECO:0007669"/>
    <property type="project" value="UniProtKB-EC"/>
</dbReference>
<evidence type="ECO:0000313" key="10">
    <source>
        <dbReference type="EMBL" id="VDY71120.1"/>
    </source>
</evidence>
<evidence type="ECO:0000256" key="5">
    <source>
        <dbReference type="ARBA" id="ARBA00023167"/>
    </source>
</evidence>